<dbReference type="GO" id="GO:0008984">
    <property type="term" value="F:protein-glutamate methylesterase activity"/>
    <property type="evidence" value="ECO:0007669"/>
    <property type="project" value="UniProtKB-EC"/>
</dbReference>
<dbReference type="Pfam" id="PF01339">
    <property type="entry name" value="CheB_methylest"/>
    <property type="match status" value="1"/>
</dbReference>
<dbReference type="PANTHER" id="PTHR42872">
    <property type="entry name" value="PROTEIN-GLUTAMATE METHYLESTERASE/PROTEIN-GLUTAMINE GLUTAMINASE"/>
    <property type="match status" value="1"/>
</dbReference>
<dbReference type="EC" id="3.1.1.61" evidence="2"/>
<comment type="caution">
    <text evidence="6">The sequence shown here is derived from an EMBL/GenBank/DDBJ whole genome shotgun (WGS) entry which is preliminary data.</text>
</comment>
<dbReference type="PANTHER" id="PTHR42872:SF6">
    <property type="entry name" value="PROTEIN-GLUTAMATE METHYLESTERASE_PROTEIN-GLUTAMINE GLUTAMINASE"/>
    <property type="match status" value="1"/>
</dbReference>
<dbReference type="GO" id="GO:0005737">
    <property type="term" value="C:cytoplasm"/>
    <property type="evidence" value="ECO:0007669"/>
    <property type="project" value="InterPro"/>
</dbReference>
<proteinExistence type="predicted"/>
<dbReference type="CDD" id="cd16432">
    <property type="entry name" value="CheB_Rec"/>
    <property type="match status" value="1"/>
</dbReference>
<evidence type="ECO:0000256" key="2">
    <source>
        <dbReference type="ARBA" id="ARBA00039140"/>
    </source>
</evidence>
<evidence type="ECO:0000256" key="1">
    <source>
        <dbReference type="ARBA" id="ARBA00022801"/>
    </source>
</evidence>
<evidence type="ECO:0000256" key="4">
    <source>
        <dbReference type="PROSITE-ProRule" id="PRU00050"/>
    </source>
</evidence>
<protein>
    <recommendedName>
        <fullName evidence="2">protein-glutamate methylesterase</fullName>
        <ecNumber evidence="2">3.1.1.61</ecNumber>
    </recommendedName>
</protein>
<accession>A0A5C6M448</accession>
<evidence type="ECO:0000313" key="7">
    <source>
        <dbReference type="Proteomes" id="UP000321083"/>
    </source>
</evidence>
<dbReference type="InterPro" id="IPR035909">
    <property type="entry name" value="CheB_C"/>
</dbReference>
<dbReference type="Proteomes" id="UP000321083">
    <property type="component" value="Unassembled WGS sequence"/>
</dbReference>
<dbReference type="InterPro" id="IPR000673">
    <property type="entry name" value="Sig_transdc_resp-reg_Me-estase"/>
</dbReference>
<comment type="caution">
    <text evidence="4">Lacks conserved residue(s) required for the propagation of feature annotation.</text>
</comment>
<dbReference type="AlphaFoldDB" id="A0A5C6M448"/>
<gene>
    <name evidence="6" type="ORF">E3A20_15350</name>
</gene>
<evidence type="ECO:0000256" key="3">
    <source>
        <dbReference type="ARBA" id="ARBA00048267"/>
    </source>
</evidence>
<dbReference type="EMBL" id="SRHE01000306">
    <property type="protein sequence ID" value="TWW09338.1"/>
    <property type="molecule type" value="Genomic_DNA"/>
</dbReference>
<reference evidence="6 7" key="1">
    <citation type="submission" date="2019-08" db="EMBL/GenBank/DDBJ databases">
        <title>100 year-old enigma solved: identification of Planctomyces bekefii, the type genus and species of the phylum Planctomycetes.</title>
        <authorList>
            <person name="Svetlana D.N."/>
            <person name="Overmann J."/>
        </authorList>
    </citation>
    <scope>NUCLEOTIDE SEQUENCE [LARGE SCALE GENOMIC DNA]</scope>
    <source>
        <strain evidence="6">Phe10_nw2017</strain>
    </source>
</reference>
<dbReference type="GO" id="GO:0000156">
    <property type="term" value="F:phosphorelay response regulator activity"/>
    <property type="evidence" value="ECO:0007669"/>
    <property type="project" value="InterPro"/>
</dbReference>
<name>A0A5C6M448_9PLAN</name>
<dbReference type="PROSITE" id="PS50122">
    <property type="entry name" value="CHEB"/>
    <property type="match status" value="1"/>
</dbReference>
<dbReference type="SUPFAM" id="SSF52738">
    <property type="entry name" value="Methylesterase CheB, C-terminal domain"/>
    <property type="match status" value="1"/>
</dbReference>
<reference evidence="6 7" key="2">
    <citation type="submission" date="2019-08" db="EMBL/GenBank/DDBJ databases">
        <authorList>
            <person name="Henke P."/>
        </authorList>
    </citation>
    <scope>NUCLEOTIDE SEQUENCE [LARGE SCALE GENOMIC DNA]</scope>
    <source>
        <strain evidence="6">Phe10_nw2017</strain>
    </source>
</reference>
<keyword evidence="7" id="KW-1185">Reference proteome</keyword>
<evidence type="ECO:0000259" key="5">
    <source>
        <dbReference type="PROSITE" id="PS50122"/>
    </source>
</evidence>
<feature type="domain" description="CheB-type methylesterase" evidence="5">
    <location>
        <begin position="19"/>
        <end position="140"/>
    </location>
</feature>
<organism evidence="6 7">
    <name type="scientific">Planctomyces bekefii</name>
    <dbReference type="NCBI Taxonomy" id="1653850"/>
    <lineage>
        <taxon>Bacteria</taxon>
        <taxon>Pseudomonadati</taxon>
        <taxon>Planctomycetota</taxon>
        <taxon>Planctomycetia</taxon>
        <taxon>Planctomycetales</taxon>
        <taxon>Planctomycetaceae</taxon>
        <taxon>Planctomyces</taxon>
    </lineage>
</organism>
<evidence type="ECO:0000313" key="6">
    <source>
        <dbReference type="EMBL" id="TWW09338.1"/>
    </source>
</evidence>
<keyword evidence="1" id="KW-0378">Hydrolase</keyword>
<sequence length="140" mass="14636">MSGFPGAEGVHNEVVKGGGRIYVAPGDYHMSLVRSSDGSKVLISLDQGPKRNSVRPAVDSLFESMAKIYGNASAVFVLTGMGEDGKIGAEAIKEVAGGVMIQDRESSVVWGMPGAIHQAQAFDLMGNLDQCAAVLKKLIA</sequence>
<dbReference type="Gene3D" id="3.40.50.180">
    <property type="entry name" value="Methylesterase CheB, C-terminal domain"/>
    <property type="match status" value="1"/>
</dbReference>
<comment type="catalytic activity">
    <reaction evidence="3">
        <text>[protein]-L-glutamate 5-O-methyl ester + H2O = L-glutamyl-[protein] + methanol + H(+)</text>
        <dbReference type="Rhea" id="RHEA:23236"/>
        <dbReference type="Rhea" id="RHEA-COMP:10208"/>
        <dbReference type="Rhea" id="RHEA-COMP:10311"/>
        <dbReference type="ChEBI" id="CHEBI:15377"/>
        <dbReference type="ChEBI" id="CHEBI:15378"/>
        <dbReference type="ChEBI" id="CHEBI:17790"/>
        <dbReference type="ChEBI" id="CHEBI:29973"/>
        <dbReference type="ChEBI" id="CHEBI:82795"/>
        <dbReference type="EC" id="3.1.1.61"/>
    </reaction>
</comment>
<dbReference type="GO" id="GO:0006935">
    <property type="term" value="P:chemotaxis"/>
    <property type="evidence" value="ECO:0007669"/>
    <property type="project" value="InterPro"/>
</dbReference>